<dbReference type="Proteomes" id="UP001174909">
    <property type="component" value="Unassembled WGS sequence"/>
</dbReference>
<feature type="non-terminal residue" evidence="1">
    <location>
        <position position="1"/>
    </location>
</feature>
<comment type="caution">
    <text evidence="1">The sequence shown here is derived from an EMBL/GenBank/DDBJ whole genome shotgun (WGS) entry which is preliminary data.</text>
</comment>
<sequence length="57" mass="6307">MHLPRVCASLGRVSVEFPSGFVHRSFGVKTPASEGPMFESDSEVPIYNLNSRKQTLL</sequence>
<accession>A0AA35S865</accession>
<gene>
    <name evidence="1" type="ORF">GBAR_LOCUS14610</name>
</gene>
<evidence type="ECO:0000313" key="2">
    <source>
        <dbReference type="Proteomes" id="UP001174909"/>
    </source>
</evidence>
<protein>
    <submittedName>
        <fullName evidence="1">Uncharacterized protein</fullName>
    </submittedName>
</protein>
<evidence type="ECO:0000313" key="1">
    <source>
        <dbReference type="EMBL" id="CAI8025260.1"/>
    </source>
</evidence>
<dbReference type="EMBL" id="CASHTH010002136">
    <property type="protein sequence ID" value="CAI8025260.1"/>
    <property type="molecule type" value="Genomic_DNA"/>
</dbReference>
<dbReference type="AlphaFoldDB" id="A0AA35S865"/>
<reference evidence="1" key="1">
    <citation type="submission" date="2023-03" db="EMBL/GenBank/DDBJ databases">
        <authorList>
            <person name="Steffen K."/>
            <person name="Cardenas P."/>
        </authorList>
    </citation>
    <scope>NUCLEOTIDE SEQUENCE</scope>
</reference>
<keyword evidence="2" id="KW-1185">Reference proteome</keyword>
<proteinExistence type="predicted"/>
<organism evidence="1 2">
    <name type="scientific">Geodia barretti</name>
    <name type="common">Barrett's horny sponge</name>
    <dbReference type="NCBI Taxonomy" id="519541"/>
    <lineage>
        <taxon>Eukaryota</taxon>
        <taxon>Metazoa</taxon>
        <taxon>Porifera</taxon>
        <taxon>Demospongiae</taxon>
        <taxon>Heteroscleromorpha</taxon>
        <taxon>Tetractinellida</taxon>
        <taxon>Astrophorina</taxon>
        <taxon>Geodiidae</taxon>
        <taxon>Geodia</taxon>
    </lineage>
</organism>
<name>A0AA35S865_GEOBA</name>